<gene>
    <name evidence="1" type="ORF">FHR24_002646</name>
</gene>
<proteinExistence type="predicted"/>
<comment type="caution">
    <text evidence="1">The sequence shown here is derived from an EMBL/GenBank/DDBJ whole genome shotgun (WGS) entry which is preliminary data.</text>
</comment>
<reference evidence="1 2" key="1">
    <citation type="submission" date="2020-03" db="EMBL/GenBank/DDBJ databases">
        <title>Genomic Encyclopedia of Type Strains, Phase IV (KMG-IV): sequencing the most valuable type-strain genomes for metagenomic binning, comparative biology and taxonomic classification.</title>
        <authorList>
            <person name="Goeker M."/>
        </authorList>
    </citation>
    <scope>NUCLEOTIDE SEQUENCE [LARGE SCALE GENOMIC DNA]</scope>
    <source>
        <strain evidence="1 2">DSM 101599</strain>
    </source>
</reference>
<name>A0ABX0UBG9_9FLAO</name>
<accession>A0ABX0UBG9</accession>
<protein>
    <submittedName>
        <fullName evidence="1">Pimeloyl-ACP methyl ester carboxylesterase</fullName>
    </submittedName>
</protein>
<evidence type="ECO:0000313" key="2">
    <source>
        <dbReference type="Proteomes" id="UP000745859"/>
    </source>
</evidence>
<evidence type="ECO:0000313" key="1">
    <source>
        <dbReference type="EMBL" id="NIJ46168.1"/>
    </source>
</evidence>
<dbReference type="RefSeq" id="WP_167189682.1">
    <property type="nucleotide sequence ID" value="NZ_JAASQL010000004.1"/>
</dbReference>
<dbReference type="EMBL" id="JAASQL010000004">
    <property type="protein sequence ID" value="NIJ46168.1"/>
    <property type="molecule type" value="Genomic_DNA"/>
</dbReference>
<sequence>MKKHLYFIPGTSASSKIFERIKLPKHLFEIHLLDWIQPLHKNESIASYTTRLSTFVKEPNPIFVGVSFGGIIAQELTKHFKGSKVVLVSSIKHQDEVTPFLKFVRKTKLYKIYPVSFINLTEKIMYRFATKKLKRTLDSYRYYLSLRNKTYTQWAIQSFVTWKQNQPINTLHLHGTKDFVLPVKNIKNVTLINGGTHAMILTKSTTIQHKIINYLA</sequence>
<dbReference type="SUPFAM" id="SSF53474">
    <property type="entry name" value="alpha/beta-Hydrolases"/>
    <property type="match status" value="1"/>
</dbReference>
<organism evidence="1 2">
    <name type="scientific">Wenyingzhuangia heitensis</name>
    <dbReference type="NCBI Taxonomy" id="1487859"/>
    <lineage>
        <taxon>Bacteria</taxon>
        <taxon>Pseudomonadati</taxon>
        <taxon>Bacteroidota</taxon>
        <taxon>Flavobacteriia</taxon>
        <taxon>Flavobacteriales</taxon>
        <taxon>Flavobacteriaceae</taxon>
        <taxon>Wenyingzhuangia</taxon>
    </lineage>
</organism>
<dbReference type="InterPro" id="IPR029058">
    <property type="entry name" value="AB_hydrolase_fold"/>
</dbReference>
<keyword evidence="2" id="KW-1185">Reference proteome</keyword>
<dbReference type="Gene3D" id="3.40.50.1820">
    <property type="entry name" value="alpha/beta hydrolase"/>
    <property type="match status" value="1"/>
</dbReference>
<dbReference type="Proteomes" id="UP000745859">
    <property type="component" value="Unassembled WGS sequence"/>
</dbReference>